<name>A0A1I0PFW9_9FIRM</name>
<gene>
    <name evidence="2" type="ORF">SAMN05421659_10556</name>
</gene>
<evidence type="ECO:0000256" key="1">
    <source>
        <dbReference type="SAM" id="Phobius"/>
    </source>
</evidence>
<evidence type="ECO:0000313" key="2">
    <source>
        <dbReference type="EMBL" id="SEW13238.1"/>
    </source>
</evidence>
<protein>
    <submittedName>
        <fullName evidence="2">Uncharacterized protein</fullName>
    </submittedName>
</protein>
<dbReference type="RefSeq" id="WP_092452390.1">
    <property type="nucleotide sequence ID" value="NZ_FOJI01000005.1"/>
</dbReference>
<evidence type="ECO:0000313" key="3">
    <source>
        <dbReference type="Proteomes" id="UP000199701"/>
    </source>
</evidence>
<proteinExistence type="predicted"/>
<feature type="transmembrane region" description="Helical" evidence="1">
    <location>
        <begin position="21"/>
        <end position="39"/>
    </location>
</feature>
<accession>A0A1I0PFW9</accession>
<dbReference type="STRING" id="99656.SAMN05421659_10556"/>
<dbReference type="EMBL" id="FOJI01000005">
    <property type="protein sequence ID" value="SEW13238.1"/>
    <property type="molecule type" value="Genomic_DNA"/>
</dbReference>
<keyword evidence="3" id="KW-1185">Reference proteome</keyword>
<dbReference type="Proteomes" id="UP000199701">
    <property type="component" value="Unassembled WGS sequence"/>
</dbReference>
<keyword evidence="1" id="KW-1133">Transmembrane helix</keyword>
<keyword evidence="1" id="KW-0812">Transmembrane</keyword>
<organism evidence="2 3">
    <name type="scientific">[Clostridium] fimetarium</name>
    <dbReference type="NCBI Taxonomy" id="99656"/>
    <lineage>
        <taxon>Bacteria</taxon>
        <taxon>Bacillati</taxon>
        <taxon>Bacillota</taxon>
        <taxon>Clostridia</taxon>
        <taxon>Lachnospirales</taxon>
        <taxon>Lachnospiraceae</taxon>
    </lineage>
</organism>
<dbReference type="AlphaFoldDB" id="A0A1I0PFW9"/>
<sequence>MNSYTFGNKFVFDNKKVMAGILFKLIMSFIGILLIAQLIMDGFSVMTVFIPIFIISLFIPKGAPTLQTDILTKVSIENGALTISYMNLDRHDKLGIRNEYHTILPNQIKKIRYNDKYSKLQIVSKGSVKITYSSNEVIEKNYQDSDEVCQNILYLTDEVREPLLQMIKSICDHSTQLQKR</sequence>
<reference evidence="2 3" key="1">
    <citation type="submission" date="2016-10" db="EMBL/GenBank/DDBJ databases">
        <authorList>
            <person name="de Groot N.N."/>
        </authorList>
    </citation>
    <scope>NUCLEOTIDE SEQUENCE [LARGE SCALE GENOMIC DNA]</scope>
    <source>
        <strain evidence="2 3">DSM 9179</strain>
    </source>
</reference>
<feature type="transmembrane region" description="Helical" evidence="1">
    <location>
        <begin position="45"/>
        <end position="63"/>
    </location>
</feature>
<keyword evidence="1" id="KW-0472">Membrane</keyword>